<evidence type="ECO:0000256" key="7">
    <source>
        <dbReference type="ARBA" id="ARBA00048787"/>
    </source>
</evidence>
<evidence type="ECO:0000256" key="1">
    <source>
        <dbReference type="ARBA" id="ARBA00001947"/>
    </source>
</evidence>
<dbReference type="GO" id="GO:0046103">
    <property type="term" value="P:inosine biosynthetic process"/>
    <property type="evidence" value="ECO:0007669"/>
    <property type="project" value="TreeGrafter"/>
</dbReference>
<comment type="catalytic activity">
    <reaction evidence="7">
        <text>N(6)-methyl-AMP + H2O + H(+) = IMP + methylamine</text>
        <dbReference type="Rhea" id="RHEA:16001"/>
        <dbReference type="ChEBI" id="CHEBI:15377"/>
        <dbReference type="ChEBI" id="CHEBI:15378"/>
        <dbReference type="ChEBI" id="CHEBI:58053"/>
        <dbReference type="ChEBI" id="CHEBI:59338"/>
        <dbReference type="ChEBI" id="CHEBI:144842"/>
    </reaction>
    <physiologicalReaction direction="left-to-right" evidence="7">
        <dbReference type="Rhea" id="RHEA:16002"/>
    </physiologicalReaction>
</comment>
<dbReference type="GO" id="GO:0046872">
    <property type="term" value="F:metal ion binding"/>
    <property type="evidence" value="ECO:0007669"/>
    <property type="project" value="UniProtKB-KW"/>
</dbReference>
<dbReference type="InterPro" id="IPR001365">
    <property type="entry name" value="A_deaminase_dom"/>
</dbReference>
<gene>
    <name evidence="9" type="ORF">HK103_001821</name>
</gene>
<evidence type="ECO:0000256" key="5">
    <source>
        <dbReference type="ARBA" id="ARBA00022833"/>
    </source>
</evidence>
<accession>A0AAD5Y4P9</accession>
<keyword evidence="10" id="KW-1185">Reference proteome</keyword>
<dbReference type="AlphaFoldDB" id="A0AAD5Y4P9"/>
<dbReference type="Pfam" id="PF00962">
    <property type="entry name" value="A_deaminase"/>
    <property type="match status" value="1"/>
</dbReference>
<protein>
    <recommendedName>
        <fullName evidence="8">Adenosine deaminase domain-containing protein</fullName>
    </recommendedName>
</protein>
<dbReference type="GO" id="GO:0004000">
    <property type="term" value="F:adenosine deaminase activity"/>
    <property type="evidence" value="ECO:0007669"/>
    <property type="project" value="TreeGrafter"/>
</dbReference>
<evidence type="ECO:0000313" key="10">
    <source>
        <dbReference type="Proteomes" id="UP001210925"/>
    </source>
</evidence>
<keyword evidence="3" id="KW-0479">Metal-binding</keyword>
<keyword evidence="5" id="KW-0862">Zinc</keyword>
<dbReference type="EMBL" id="JADGKB010000153">
    <property type="protein sequence ID" value="KAJ3252124.1"/>
    <property type="molecule type" value="Genomic_DNA"/>
</dbReference>
<dbReference type="PANTHER" id="PTHR11409">
    <property type="entry name" value="ADENOSINE DEAMINASE"/>
    <property type="match status" value="1"/>
</dbReference>
<keyword evidence="6" id="KW-0546">Nucleotide metabolism</keyword>
<dbReference type="InterPro" id="IPR032466">
    <property type="entry name" value="Metal_Hydrolase"/>
</dbReference>
<evidence type="ECO:0000256" key="6">
    <source>
        <dbReference type="ARBA" id="ARBA00023080"/>
    </source>
</evidence>
<sequence length="271" mass="31126">MFGKFIYKLTTTKIQIEQITKRVVELFAKDNCKYLELRTTPRETSTMSKKEYIEGLLDGIRDSPISVRLLISMDRRHTAHESLKVLEIVKEINNPLIVGVDLCGDPAKGDFITDMKPALLYAKEIGLKVTTHLSELPNVDQETWDILQTRPDRVGHCIYLDEKSTKFIKENKIPIEICLSSNICCKAVNSIEEHHVKEFIDHPIALCTDDIGVFKSTLTQEYEMVENGLGLSKQDLFNLSLRSIDCIFDEAMKPVLKKQWLEFSNQEFENK</sequence>
<feature type="domain" description="Adenosine deaminase" evidence="8">
    <location>
        <begin position="11"/>
        <end position="246"/>
    </location>
</feature>
<dbReference type="GO" id="GO:0006154">
    <property type="term" value="P:adenosine catabolic process"/>
    <property type="evidence" value="ECO:0007669"/>
    <property type="project" value="TreeGrafter"/>
</dbReference>
<organism evidence="9 10">
    <name type="scientific">Boothiomyces macroporosus</name>
    <dbReference type="NCBI Taxonomy" id="261099"/>
    <lineage>
        <taxon>Eukaryota</taxon>
        <taxon>Fungi</taxon>
        <taxon>Fungi incertae sedis</taxon>
        <taxon>Chytridiomycota</taxon>
        <taxon>Chytridiomycota incertae sedis</taxon>
        <taxon>Chytridiomycetes</taxon>
        <taxon>Rhizophydiales</taxon>
        <taxon>Terramycetaceae</taxon>
        <taxon>Boothiomyces</taxon>
    </lineage>
</organism>
<reference evidence="9" key="1">
    <citation type="submission" date="2020-05" db="EMBL/GenBank/DDBJ databases">
        <title>Phylogenomic resolution of chytrid fungi.</title>
        <authorList>
            <person name="Stajich J.E."/>
            <person name="Amses K."/>
            <person name="Simmons R."/>
            <person name="Seto K."/>
            <person name="Myers J."/>
            <person name="Bonds A."/>
            <person name="Quandt C.A."/>
            <person name="Barry K."/>
            <person name="Liu P."/>
            <person name="Grigoriev I."/>
            <person name="Longcore J.E."/>
            <person name="James T.Y."/>
        </authorList>
    </citation>
    <scope>NUCLEOTIDE SEQUENCE</scope>
    <source>
        <strain evidence="9">PLAUS21</strain>
    </source>
</reference>
<evidence type="ECO:0000256" key="4">
    <source>
        <dbReference type="ARBA" id="ARBA00022801"/>
    </source>
</evidence>
<evidence type="ECO:0000256" key="3">
    <source>
        <dbReference type="ARBA" id="ARBA00022723"/>
    </source>
</evidence>
<dbReference type="SUPFAM" id="SSF51556">
    <property type="entry name" value="Metallo-dependent hydrolases"/>
    <property type="match status" value="1"/>
</dbReference>
<name>A0AAD5Y4P9_9FUNG</name>
<dbReference type="Gene3D" id="3.20.20.140">
    <property type="entry name" value="Metal-dependent hydrolases"/>
    <property type="match status" value="1"/>
</dbReference>
<proteinExistence type="inferred from homology"/>
<keyword evidence="4" id="KW-0378">Hydrolase</keyword>
<dbReference type="PANTHER" id="PTHR11409:SF42">
    <property type="entry name" value="ADENOSINE DEAMINASE-LIKE PROTEIN"/>
    <property type="match status" value="1"/>
</dbReference>
<comment type="cofactor">
    <cofactor evidence="1">
        <name>Zn(2+)</name>
        <dbReference type="ChEBI" id="CHEBI:29105"/>
    </cofactor>
</comment>
<dbReference type="InterPro" id="IPR006330">
    <property type="entry name" value="Ado/ade_deaminase"/>
</dbReference>
<dbReference type="GO" id="GO:0009117">
    <property type="term" value="P:nucleotide metabolic process"/>
    <property type="evidence" value="ECO:0007669"/>
    <property type="project" value="UniProtKB-KW"/>
</dbReference>
<comment type="caution">
    <text evidence="9">The sequence shown here is derived from an EMBL/GenBank/DDBJ whole genome shotgun (WGS) entry which is preliminary data.</text>
</comment>
<evidence type="ECO:0000256" key="2">
    <source>
        <dbReference type="ARBA" id="ARBA00006676"/>
    </source>
</evidence>
<dbReference type="Proteomes" id="UP001210925">
    <property type="component" value="Unassembled WGS sequence"/>
</dbReference>
<comment type="similarity">
    <text evidence="2">Belongs to the metallo-dependent hydrolases superfamily. Adenosine and AMP deaminases family.</text>
</comment>
<evidence type="ECO:0000313" key="9">
    <source>
        <dbReference type="EMBL" id="KAJ3252124.1"/>
    </source>
</evidence>
<evidence type="ECO:0000259" key="8">
    <source>
        <dbReference type="Pfam" id="PF00962"/>
    </source>
</evidence>